<dbReference type="Proteomes" id="UP000003257">
    <property type="component" value="Unassembled WGS sequence"/>
</dbReference>
<protein>
    <submittedName>
        <fullName evidence="2">Uncharacterized protein</fullName>
    </submittedName>
</protein>
<dbReference type="EMBL" id="ABID01000001">
    <property type="protein sequence ID" value="EDQ05566.1"/>
    <property type="molecule type" value="Genomic_DNA"/>
</dbReference>
<keyword evidence="3" id="KW-1185">Reference proteome</keyword>
<evidence type="ECO:0000313" key="2">
    <source>
        <dbReference type="EMBL" id="EDQ05566.1"/>
    </source>
</evidence>
<reference evidence="2 3" key="1">
    <citation type="submission" date="2007-11" db="EMBL/GenBank/DDBJ databases">
        <authorList>
            <person name="Wagner-Dobler I."/>
            <person name="Ferriera S."/>
            <person name="Johnson J."/>
            <person name="Kravitz S."/>
            <person name="Beeson K."/>
            <person name="Sutton G."/>
            <person name="Rogers Y.-H."/>
            <person name="Friedman R."/>
            <person name="Frazier M."/>
            <person name="Venter J.C."/>
        </authorList>
    </citation>
    <scope>NUCLEOTIDE SEQUENCE [LARGE SCALE GENOMIC DNA]</scope>
    <source>
        <strain evidence="2 3">HEL-45</strain>
    </source>
</reference>
<accession>A0ABP2DCA6</accession>
<evidence type="ECO:0000313" key="3">
    <source>
        <dbReference type="Proteomes" id="UP000003257"/>
    </source>
</evidence>
<sequence length="27" mass="3238">MPPDPDEIERFSGVRAPRRQNDDMMNY</sequence>
<name>A0ABP2DCA6_9RHOB</name>
<gene>
    <name evidence="2" type="ORF">OIHEL45_02110</name>
</gene>
<evidence type="ECO:0000256" key="1">
    <source>
        <dbReference type="SAM" id="MobiDB-lite"/>
    </source>
</evidence>
<organism evidence="2 3">
    <name type="scientific">Sulfitobacter indolifex HEL-45</name>
    <dbReference type="NCBI Taxonomy" id="391624"/>
    <lineage>
        <taxon>Bacteria</taxon>
        <taxon>Pseudomonadati</taxon>
        <taxon>Pseudomonadota</taxon>
        <taxon>Alphaproteobacteria</taxon>
        <taxon>Rhodobacterales</taxon>
        <taxon>Roseobacteraceae</taxon>
        <taxon>Sulfitobacter</taxon>
    </lineage>
</organism>
<comment type="caution">
    <text evidence="2">The sequence shown here is derived from an EMBL/GenBank/DDBJ whole genome shotgun (WGS) entry which is preliminary data.</text>
</comment>
<feature type="region of interest" description="Disordered" evidence="1">
    <location>
        <begin position="1"/>
        <end position="27"/>
    </location>
</feature>
<proteinExistence type="predicted"/>